<comment type="caution">
    <text evidence="5">The sequence shown here is derived from an EMBL/GenBank/DDBJ whole genome shotgun (WGS) entry which is preliminary data.</text>
</comment>
<dbReference type="AlphaFoldDB" id="A0A2M8Q9G0"/>
<evidence type="ECO:0000313" key="5">
    <source>
        <dbReference type="EMBL" id="PJF46435.1"/>
    </source>
</evidence>
<dbReference type="PANTHER" id="PTHR30146:SF109">
    <property type="entry name" value="HTH-TYPE TRANSCRIPTIONAL REGULATOR GALS"/>
    <property type="match status" value="1"/>
</dbReference>
<evidence type="ECO:0000256" key="3">
    <source>
        <dbReference type="ARBA" id="ARBA00023163"/>
    </source>
</evidence>
<dbReference type="GO" id="GO:0003700">
    <property type="term" value="F:DNA-binding transcription factor activity"/>
    <property type="evidence" value="ECO:0007669"/>
    <property type="project" value="TreeGrafter"/>
</dbReference>
<dbReference type="GO" id="GO:0000976">
    <property type="term" value="F:transcription cis-regulatory region binding"/>
    <property type="evidence" value="ECO:0007669"/>
    <property type="project" value="TreeGrafter"/>
</dbReference>
<protein>
    <recommendedName>
        <fullName evidence="4">Transcriptional regulator LacI/GalR-like sensor domain-containing protein</fullName>
    </recommendedName>
</protein>
<dbReference type="PANTHER" id="PTHR30146">
    <property type="entry name" value="LACI-RELATED TRANSCRIPTIONAL REPRESSOR"/>
    <property type="match status" value="1"/>
</dbReference>
<feature type="domain" description="Transcriptional regulator LacI/GalR-like sensor" evidence="4">
    <location>
        <begin position="32"/>
        <end position="193"/>
    </location>
</feature>
<reference evidence="5 6" key="1">
    <citation type="submission" date="2017-11" db="EMBL/GenBank/DDBJ databases">
        <title>Evolution of Phototrophy in the Chloroflexi Phylum Driven by Horizontal Gene Transfer.</title>
        <authorList>
            <person name="Ward L.M."/>
            <person name="Hemp J."/>
            <person name="Shih P.M."/>
            <person name="Mcglynn S.E."/>
            <person name="Fischer W."/>
        </authorList>
    </citation>
    <scope>NUCLEOTIDE SEQUENCE [LARGE SCALE GENOMIC DNA]</scope>
    <source>
        <strain evidence="5">JP3_7</strain>
    </source>
</reference>
<dbReference type="Pfam" id="PF13377">
    <property type="entry name" value="Peripla_BP_3"/>
    <property type="match status" value="1"/>
</dbReference>
<evidence type="ECO:0000313" key="6">
    <source>
        <dbReference type="Proteomes" id="UP000230790"/>
    </source>
</evidence>
<keyword evidence="2" id="KW-0238">DNA-binding</keyword>
<proteinExistence type="predicted"/>
<accession>A0A2M8Q9G0</accession>
<dbReference type="Proteomes" id="UP000230790">
    <property type="component" value="Unassembled WGS sequence"/>
</dbReference>
<dbReference type="Gene3D" id="3.40.50.2300">
    <property type="match status" value="2"/>
</dbReference>
<keyword evidence="1" id="KW-0805">Transcription regulation</keyword>
<dbReference type="SUPFAM" id="SSF53822">
    <property type="entry name" value="Periplasmic binding protein-like I"/>
    <property type="match status" value="1"/>
</dbReference>
<sequence>MGFPFVMIGRCANNNGISFIDMDFERGIAQAVEHLVKLGHRKIALLASPDDVYERGYGPAVRSRDGYVQTCAQLGLPAILAPANDTQAELAEATHMLLDRHPDLTAIVSMHGDTTIAVYRALEARNLRIPEDVSVIAFITRRAAELFTPPLAAIDFPAYDFGYQAGRMLIAQLQGSGNVEHILPSPQLILRRSIAPPRTSRPNGSA</sequence>
<dbReference type="CDD" id="cd06267">
    <property type="entry name" value="PBP1_LacI_sugar_binding-like"/>
    <property type="match status" value="1"/>
</dbReference>
<dbReference type="EMBL" id="PGTN01000210">
    <property type="protein sequence ID" value="PJF46435.1"/>
    <property type="molecule type" value="Genomic_DNA"/>
</dbReference>
<name>A0A2M8Q9G0_9CHLR</name>
<organism evidence="5 6">
    <name type="scientific">Candidatus Thermofonsia Clade 3 bacterium</name>
    <dbReference type="NCBI Taxonomy" id="2364212"/>
    <lineage>
        <taxon>Bacteria</taxon>
        <taxon>Bacillati</taxon>
        <taxon>Chloroflexota</taxon>
        <taxon>Candidatus Thermofontia</taxon>
        <taxon>Candidatus Thermofonsia Clade 3</taxon>
    </lineage>
</organism>
<evidence type="ECO:0000256" key="1">
    <source>
        <dbReference type="ARBA" id="ARBA00023015"/>
    </source>
</evidence>
<dbReference type="InterPro" id="IPR028082">
    <property type="entry name" value="Peripla_BP_I"/>
</dbReference>
<evidence type="ECO:0000256" key="2">
    <source>
        <dbReference type="ARBA" id="ARBA00023125"/>
    </source>
</evidence>
<gene>
    <name evidence="5" type="ORF">CUN48_13825</name>
</gene>
<keyword evidence="3" id="KW-0804">Transcription</keyword>
<evidence type="ECO:0000259" key="4">
    <source>
        <dbReference type="Pfam" id="PF13377"/>
    </source>
</evidence>
<dbReference type="InterPro" id="IPR046335">
    <property type="entry name" value="LacI/GalR-like_sensor"/>
</dbReference>